<name>A0A7L0N5D4_9PASS</name>
<evidence type="ECO:0000256" key="3">
    <source>
        <dbReference type="ARBA" id="ARBA00022722"/>
    </source>
</evidence>
<keyword evidence="9" id="KW-1185">Reference proteome</keyword>
<evidence type="ECO:0000256" key="4">
    <source>
        <dbReference type="ARBA" id="ARBA00022759"/>
    </source>
</evidence>
<feature type="non-terminal residue" evidence="8">
    <location>
        <position position="1"/>
    </location>
</feature>
<gene>
    <name evidence="8" type="primary">Ervk18_0</name>
    <name evidence="8" type="ORF">FORRUF_R15471</name>
</gene>
<proteinExistence type="predicted"/>
<dbReference type="PANTHER" id="PTHR41694">
    <property type="entry name" value="ENDOGENOUS RETROVIRUS GROUP K MEMBER POL PROTEIN"/>
    <property type="match status" value="1"/>
</dbReference>
<dbReference type="SUPFAM" id="SSF53098">
    <property type="entry name" value="Ribonuclease H-like"/>
    <property type="match status" value="1"/>
</dbReference>
<dbReference type="OrthoDB" id="9386368at2759"/>
<organism evidence="8 9">
    <name type="scientific">Formicarius rufipectus</name>
    <dbReference type="NCBI Taxonomy" id="1118560"/>
    <lineage>
        <taxon>Eukaryota</taxon>
        <taxon>Metazoa</taxon>
        <taxon>Chordata</taxon>
        <taxon>Craniata</taxon>
        <taxon>Vertebrata</taxon>
        <taxon>Euteleostomi</taxon>
        <taxon>Archelosauria</taxon>
        <taxon>Archosauria</taxon>
        <taxon>Dinosauria</taxon>
        <taxon>Saurischia</taxon>
        <taxon>Theropoda</taxon>
        <taxon>Coelurosauria</taxon>
        <taxon>Aves</taxon>
        <taxon>Neognathae</taxon>
        <taxon>Neoaves</taxon>
        <taxon>Telluraves</taxon>
        <taxon>Australaves</taxon>
        <taxon>Passeriformes</taxon>
        <taxon>Formicariidae</taxon>
        <taxon>Formicarius</taxon>
    </lineage>
</organism>
<keyword evidence="6" id="KW-0695">RNA-directed DNA polymerase</keyword>
<keyword evidence="1" id="KW-0808">Transferase</keyword>
<dbReference type="Gene3D" id="3.30.420.10">
    <property type="entry name" value="Ribonuclease H-like superfamily/Ribonuclease H"/>
    <property type="match status" value="1"/>
</dbReference>
<feature type="non-terminal residue" evidence="8">
    <location>
        <position position="64"/>
    </location>
</feature>
<evidence type="ECO:0000256" key="2">
    <source>
        <dbReference type="ARBA" id="ARBA00022695"/>
    </source>
</evidence>
<protein>
    <submittedName>
        <fullName evidence="8">POK18 protein</fullName>
    </submittedName>
</protein>
<dbReference type="PROSITE" id="PS50994">
    <property type="entry name" value="INTEGRASE"/>
    <property type="match status" value="1"/>
</dbReference>
<feature type="domain" description="Integrase catalytic" evidence="7">
    <location>
        <begin position="1"/>
        <end position="64"/>
    </location>
</feature>
<dbReference type="GO" id="GO:0004519">
    <property type="term" value="F:endonuclease activity"/>
    <property type="evidence" value="ECO:0007669"/>
    <property type="project" value="UniProtKB-KW"/>
</dbReference>
<evidence type="ECO:0000259" key="7">
    <source>
        <dbReference type="PROSITE" id="PS50994"/>
    </source>
</evidence>
<dbReference type="PANTHER" id="PTHR41694:SF3">
    <property type="entry name" value="RNA-DIRECTED DNA POLYMERASE-RELATED"/>
    <property type="match status" value="1"/>
</dbReference>
<keyword evidence="2" id="KW-0548">Nucleotidyltransferase</keyword>
<dbReference type="InterPro" id="IPR036397">
    <property type="entry name" value="RNaseH_sf"/>
</dbReference>
<keyword evidence="3" id="KW-0540">Nuclease</keyword>
<dbReference type="AlphaFoldDB" id="A0A7L0N5D4"/>
<evidence type="ECO:0000256" key="1">
    <source>
        <dbReference type="ARBA" id="ARBA00022679"/>
    </source>
</evidence>
<sequence length="64" mass="7118">REVQKYFLIAFAHMGVPAQVKTDNGPSHVSKQTQDFFALWGIEHIRGVPHCPTGQAIIECAHCT</sequence>
<evidence type="ECO:0000313" key="8">
    <source>
        <dbReference type="EMBL" id="NXK88331.1"/>
    </source>
</evidence>
<keyword evidence="5" id="KW-0378">Hydrolase</keyword>
<dbReference type="GO" id="GO:0003964">
    <property type="term" value="F:RNA-directed DNA polymerase activity"/>
    <property type="evidence" value="ECO:0007669"/>
    <property type="project" value="UniProtKB-KW"/>
</dbReference>
<dbReference type="GO" id="GO:0016787">
    <property type="term" value="F:hydrolase activity"/>
    <property type="evidence" value="ECO:0007669"/>
    <property type="project" value="UniProtKB-KW"/>
</dbReference>
<accession>A0A7L0N5D4</accession>
<dbReference type="EMBL" id="VXAU01001371">
    <property type="protein sequence ID" value="NXK88331.1"/>
    <property type="molecule type" value="Genomic_DNA"/>
</dbReference>
<evidence type="ECO:0000256" key="6">
    <source>
        <dbReference type="ARBA" id="ARBA00022918"/>
    </source>
</evidence>
<dbReference type="Proteomes" id="UP000520463">
    <property type="component" value="Unassembled WGS sequence"/>
</dbReference>
<evidence type="ECO:0000256" key="5">
    <source>
        <dbReference type="ARBA" id="ARBA00022801"/>
    </source>
</evidence>
<evidence type="ECO:0000313" key="9">
    <source>
        <dbReference type="Proteomes" id="UP000520463"/>
    </source>
</evidence>
<dbReference type="InterPro" id="IPR001584">
    <property type="entry name" value="Integrase_cat-core"/>
</dbReference>
<keyword evidence="4" id="KW-0255">Endonuclease</keyword>
<dbReference type="GO" id="GO:0035613">
    <property type="term" value="F:RNA stem-loop binding"/>
    <property type="evidence" value="ECO:0007669"/>
    <property type="project" value="TreeGrafter"/>
</dbReference>
<dbReference type="GO" id="GO:0015074">
    <property type="term" value="P:DNA integration"/>
    <property type="evidence" value="ECO:0007669"/>
    <property type="project" value="InterPro"/>
</dbReference>
<dbReference type="InterPro" id="IPR012337">
    <property type="entry name" value="RNaseH-like_sf"/>
</dbReference>
<comment type="caution">
    <text evidence="8">The sequence shown here is derived from an EMBL/GenBank/DDBJ whole genome shotgun (WGS) entry which is preliminary data.</text>
</comment>
<reference evidence="8 9" key="1">
    <citation type="submission" date="2019-09" db="EMBL/GenBank/DDBJ databases">
        <title>Bird 10,000 Genomes (B10K) Project - Family phase.</title>
        <authorList>
            <person name="Zhang G."/>
        </authorList>
    </citation>
    <scope>NUCLEOTIDE SEQUENCE [LARGE SCALE GENOMIC DNA]</scope>
    <source>
        <strain evidence="8">B10K-DU-001-43</strain>
        <tissue evidence="8">Muscle</tissue>
    </source>
</reference>